<evidence type="ECO:0000313" key="1">
    <source>
        <dbReference type="EMBL" id="PZQ48885.1"/>
    </source>
</evidence>
<dbReference type="InterPro" id="IPR016181">
    <property type="entry name" value="Acyl_CoA_acyltransferase"/>
</dbReference>
<organism evidence="1 2">
    <name type="scientific">Micavibrio aeruginosavorus</name>
    <dbReference type="NCBI Taxonomy" id="349221"/>
    <lineage>
        <taxon>Bacteria</taxon>
        <taxon>Pseudomonadati</taxon>
        <taxon>Bdellovibrionota</taxon>
        <taxon>Bdellovibrionia</taxon>
        <taxon>Bdellovibrionales</taxon>
        <taxon>Pseudobdellovibrionaceae</taxon>
        <taxon>Micavibrio</taxon>
    </lineage>
</organism>
<protein>
    <recommendedName>
        <fullName evidence="3">N-acetyltransferase domain-containing protein</fullName>
    </recommendedName>
</protein>
<gene>
    <name evidence="1" type="ORF">DI551_00715</name>
</gene>
<dbReference type="Gene3D" id="3.40.630.30">
    <property type="match status" value="1"/>
</dbReference>
<proteinExistence type="predicted"/>
<reference evidence="1 2" key="1">
    <citation type="submission" date="2017-08" db="EMBL/GenBank/DDBJ databases">
        <title>Infants hospitalized years apart are colonized by the same room-sourced microbial strains.</title>
        <authorList>
            <person name="Brooks B."/>
            <person name="Olm M.R."/>
            <person name="Firek B.A."/>
            <person name="Baker R."/>
            <person name="Thomas B.C."/>
            <person name="Morowitz M.J."/>
            <person name="Banfield J.F."/>
        </authorList>
    </citation>
    <scope>NUCLEOTIDE SEQUENCE [LARGE SCALE GENOMIC DNA]</scope>
    <source>
        <strain evidence="1">S2_005_002_R2_29</strain>
    </source>
</reference>
<dbReference type="Proteomes" id="UP000249417">
    <property type="component" value="Unassembled WGS sequence"/>
</dbReference>
<evidence type="ECO:0000313" key="2">
    <source>
        <dbReference type="Proteomes" id="UP000249417"/>
    </source>
</evidence>
<sequence>MSEAVLRAFLNFKPRAVDAWMCEEPWRDQVIAQILTSPSFVLPSLQTPVAICGVYISCGVGTAWLITGEGFERQAHIVAKQAKQFCRDAYAIYGLHRLHMLVDSDRPEAKRFAEKLGFVCEAARMKFMGARGQDLDIYFLERKDDGRDC</sequence>
<dbReference type="SUPFAM" id="SSF55729">
    <property type="entry name" value="Acyl-CoA N-acyltransferases (Nat)"/>
    <property type="match status" value="1"/>
</dbReference>
<dbReference type="EMBL" id="QFQB01000002">
    <property type="protein sequence ID" value="PZQ48885.1"/>
    <property type="molecule type" value="Genomic_DNA"/>
</dbReference>
<name>A0A2W5NDR8_9BACT</name>
<accession>A0A2W5NDR8</accession>
<evidence type="ECO:0008006" key="3">
    <source>
        <dbReference type="Google" id="ProtNLM"/>
    </source>
</evidence>
<comment type="caution">
    <text evidence="1">The sequence shown here is derived from an EMBL/GenBank/DDBJ whole genome shotgun (WGS) entry which is preliminary data.</text>
</comment>
<dbReference type="AlphaFoldDB" id="A0A2W5NDR8"/>